<feature type="domain" description="DUF4365" evidence="1">
    <location>
        <begin position="12"/>
        <end position="161"/>
    </location>
</feature>
<reference evidence="2 3" key="2">
    <citation type="submission" date="2015-05" db="EMBL/GenBank/DDBJ databases">
        <title>Lifestyle Evolution in Cyanobacterial Symbionts of Sponges.</title>
        <authorList>
            <person name="Burgsdorf I."/>
            <person name="Slaby B.M."/>
            <person name="Handley K.M."/>
            <person name="Haber M."/>
            <person name="Blom J."/>
            <person name="Marshall C.W."/>
            <person name="Gilbert J.A."/>
            <person name="Hentschel U."/>
            <person name="Steindler L."/>
        </authorList>
    </citation>
    <scope>NUCLEOTIDE SEQUENCE [LARGE SCALE GENOMIC DNA]</scope>
    <source>
        <strain evidence="2">15L</strain>
    </source>
</reference>
<evidence type="ECO:0000259" key="1">
    <source>
        <dbReference type="Pfam" id="PF14280"/>
    </source>
</evidence>
<organism evidence="2 3">
    <name type="scientific">Candidatus Synechococcus spongiarum 15L</name>
    <dbReference type="NCBI Taxonomy" id="1608419"/>
    <lineage>
        <taxon>Bacteria</taxon>
        <taxon>Bacillati</taxon>
        <taxon>Cyanobacteriota</taxon>
        <taxon>Cyanophyceae</taxon>
        <taxon>Synechococcales</taxon>
        <taxon>Synechococcaceae</taxon>
        <taxon>Synechococcus</taxon>
    </lineage>
</organism>
<dbReference type="AlphaFoldDB" id="A0A0G8AXV6"/>
<protein>
    <recommendedName>
        <fullName evidence="1">DUF4365 domain-containing protein</fullName>
    </recommendedName>
</protein>
<proteinExistence type="predicted"/>
<comment type="caution">
    <text evidence="2">The sequence shown here is derived from an EMBL/GenBank/DDBJ whole genome shotgun (WGS) entry which is preliminary data.</text>
</comment>
<dbReference type="EMBL" id="JYFQ01000058">
    <property type="protein sequence ID" value="KKZ13996.1"/>
    <property type="molecule type" value="Genomic_DNA"/>
</dbReference>
<dbReference type="InterPro" id="IPR025375">
    <property type="entry name" value="DUF4365"/>
</dbReference>
<dbReference type="Proteomes" id="UP000035037">
    <property type="component" value="Unassembled WGS sequence"/>
</dbReference>
<reference evidence="2 3" key="1">
    <citation type="submission" date="2015-02" db="EMBL/GenBank/DDBJ databases">
        <authorList>
            <person name="Slaby B."/>
            <person name="Hentschel U."/>
        </authorList>
    </citation>
    <scope>NUCLEOTIDE SEQUENCE [LARGE SCALE GENOMIC DNA]</scope>
    <source>
        <strain evidence="2">15L</strain>
    </source>
</reference>
<dbReference type="Pfam" id="PF14280">
    <property type="entry name" value="DUF4365"/>
    <property type="match status" value="1"/>
</dbReference>
<accession>A0A0G8AXV6</accession>
<dbReference type="PATRIC" id="fig|1608419.3.peg.1919"/>
<evidence type="ECO:0000313" key="2">
    <source>
        <dbReference type="EMBL" id="KKZ13996.1"/>
    </source>
</evidence>
<evidence type="ECO:0000313" key="3">
    <source>
        <dbReference type="Proteomes" id="UP000035037"/>
    </source>
</evidence>
<gene>
    <name evidence="2" type="ORF">TQ37_02570</name>
</gene>
<name>A0A0G8AXV6_9SYNE</name>
<sequence length="168" mass="19140">MHKLLTNADQKERLSLVYVKALAARAGFTTSKPDPDRDSVDLSIYGGGPLRPALDLQLKATTKLAPERNGYRSFPSLSIKNYDDLRVTTQTPRLLVVLELSQDQSDWMMVTPEELILRRRAYWLSLQREEHGEVSNKKTVTVPVPVDQVLDVEMLKTLMERSRNGEIF</sequence>